<feature type="chain" id="PRO_5027769869" description="Secreted protein" evidence="1">
    <location>
        <begin position="19"/>
        <end position="134"/>
    </location>
</feature>
<sequence length="134" mass="14412">MTFRPNFFILLANSKALAQCSFILRPKWGILSESSKATFAFIVGPNSIRAPWCRSIIEFTRLAGPQTAPAMISAPPLMNLEMLCTTTSAPSLAGEMTMGAKVLSTTTITPLSWAIRHSSGMSATVRVGFDIASK</sequence>
<dbReference type="EMBL" id="GISG01272183">
    <property type="protein sequence ID" value="MBA4676655.1"/>
    <property type="molecule type" value="Transcribed_RNA"/>
</dbReference>
<proteinExistence type="predicted"/>
<reference evidence="2" key="1">
    <citation type="journal article" date="2013" name="J. Plant Res.">
        <title>Effect of fungi and light on seed germination of three Opuntia species from semiarid lands of central Mexico.</title>
        <authorList>
            <person name="Delgado-Sanchez P."/>
            <person name="Jimenez-Bremont J.F."/>
            <person name="Guerrero-Gonzalez Mde L."/>
            <person name="Flores J."/>
        </authorList>
    </citation>
    <scope>NUCLEOTIDE SEQUENCE</scope>
    <source>
        <tissue evidence="2">Cladode</tissue>
    </source>
</reference>
<reference evidence="2" key="2">
    <citation type="submission" date="2020-07" db="EMBL/GenBank/DDBJ databases">
        <authorList>
            <person name="Vera ALvarez R."/>
            <person name="Arias-Moreno D.M."/>
            <person name="Jimenez-Jacinto V."/>
            <person name="Jimenez-Bremont J.F."/>
            <person name="Swaminathan K."/>
            <person name="Moose S.P."/>
            <person name="Guerrero-Gonzalez M.L."/>
            <person name="Marino-Ramirez L."/>
            <person name="Landsman D."/>
            <person name="Rodriguez-Kessler M."/>
            <person name="Delgado-Sanchez P."/>
        </authorList>
    </citation>
    <scope>NUCLEOTIDE SEQUENCE</scope>
    <source>
        <tissue evidence="2">Cladode</tissue>
    </source>
</reference>
<evidence type="ECO:0000256" key="1">
    <source>
        <dbReference type="SAM" id="SignalP"/>
    </source>
</evidence>
<dbReference type="AlphaFoldDB" id="A0A7C9AY45"/>
<evidence type="ECO:0000313" key="2">
    <source>
        <dbReference type="EMBL" id="MBA4676655.1"/>
    </source>
</evidence>
<feature type="signal peptide" evidence="1">
    <location>
        <begin position="1"/>
        <end position="18"/>
    </location>
</feature>
<protein>
    <recommendedName>
        <fullName evidence="3">Secreted protein</fullName>
    </recommendedName>
</protein>
<keyword evidence="1" id="KW-0732">Signal</keyword>
<name>A0A7C9AY45_OPUST</name>
<organism evidence="2">
    <name type="scientific">Opuntia streptacantha</name>
    <name type="common">Prickly pear cactus</name>
    <name type="synonym">Opuntia cardona</name>
    <dbReference type="NCBI Taxonomy" id="393608"/>
    <lineage>
        <taxon>Eukaryota</taxon>
        <taxon>Viridiplantae</taxon>
        <taxon>Streptophyta</taxon>
        <taxon>Embryophyta</taxon>
        <taxon>Tracheophyta</taxon>
        <taxon>Spermatophyta</taxon>
        <taxon>Magnoliopsida</taxon>
        <taxon>eudicotyledons</taxon>
        <taxon>Gunneridae</taxon>
        <taxon>Pentapetalae</taxon>
        <taxon>Caryophyllales</taxon>
        <taxon>Cactineae</taxon>
        <taxon>Cactaceae</taxon>
        <taxon>Opuntioideae</taxon>
        <taxon>Opuntia</taxon>
    </lineage>
</organism>
<evidence type="ECO:0008006" key="3">
    <source>
        <dbReference type="Google" id="ProtNLM"/>
    </source>
</evidence>
<accession>A0A7C9AY45</accession>